<dbReference type="InterPro" id="IPR015943">
    <property type="entry name" value="WD40/YVTN_repeat-like_dom_sf"/>
</dbReference>
<dbReference type="EMBL" id="HG793185">
    <property type="protein sequence ID" value="CRL30476.1"/>
    <property type="molecule type" value="Genomic_DNA"/>
</dbReference>
<evidence type="ECO:0000256" key="3">
    <source>
        <dbReference type="ARBA" id="ARBA00022737"/>
    </source>
</evidence>
<keyword evidence="10" id="KW-1185">Reference proteome</keyword>
<evidence type="ECO:0000256" key="5">
    <source>
        <dbReference type="ARBA" id="ARBA00039789"/>
    </source>
</evidence>
<dbReference type="InterPro" id="IPR019775">
    <property type="entry name" value="WD40_repeat_CS"/>
</dbReference>
<dbReference type="Gene3D" id="2.130.10.10">
    <property type="entry name" value="YVTN repeat-like/Quinoprotein amine dehydrogenase"/>
    <property type="match status" value="2"/>
</dbReference>
<comment type="subcellular location">
    <subcellularLocation>
        <location evidence="1">Mitochondrion outer membrane</location>
        <topology evidence="1">Peripheral membrane protein</topology>
        <orientation evidence="1">Cytoplasmic side</orientation>
    </subcellularLocation>
</comment>
<dbReference type="InterPro" id="IPR001680">
    <property type="entry name" value="WD40_rpt"/>
</dbReference>
<feature type="repeat" description="WD" evidence="7">
    <location>
        <begin position="506"/>
        <end position="547"/>
    </location>
</feature>
<feature type="repeat" description="WD" evidence="7">
    <location>
        <begin position="548"/>
        <end position="580"/>
    </location>
</feature>
<evidence type="ECO:0000256" key="6">
    <source>
        <dbReference type="ARBA" id="ARBA00043913"/>
    </source>
</evidence>
<dbReference type="InterPro" id="IPR020472">
    <property type="entry name" value="WD40_PAC1"/>
</dbReference>
<feature type="repeat" description="WD" evidence="7">
    <location>
        <begin position="674"/>
        <end position="706"/>
    </location>
</feature>
<dbReference type="PROSITE" id="PS00678">
    <property type="entry name" value="WD_REPEATS_1"/>
    <property type="match status" value="1"/>
</dbReference>
<comment type="similarity">
    <text evidence="4">Belongs to the WD repeat MDV1/CAF4 family.</text>
</comment>
<name>A0A0G4PVY0_PENC3</name>
<dbReference type="AlphaFoldDB" id="A0A0G4PVY0"/>
<proteinExistence type="inferred from homology"/>
<accession>A0A0G4PVY0</accession>
<evidence type="ECO:0000256" key="7">
    <source>
        <dbReference type="PROSITE-ProRule" id="PRU00221"/>
    </source>
</evidence>
<evidence type="ECO:0000256" key="4">
    <source>
        <dbReference type="ARBA" id="ARBA00038415"/>
    </source>
</evidence>
<evidence type="ECO:0000256" key="2">
    <source>
        <dbReference type="ARBA" id="ARBA00022574"/>
    </source>
</evidence>
<keyword evidence="2 7" id="KW-0853">WD repeat</keyword>
<gene>
    <name evidence="9" type="ORF">PCAMFM013_S052g000033</name>
</gene>
<protein>
    <recommendedName>
        <fullName evidence="5">Mitochondrial division protein 1</fullName>
    </recommendedName>
</protein>
<feature type="repeat" description="WD" evidence="7">
    <location>
        <begin position="716"/>
        <end position="757"/>
    </location>
</feature>
<sequence>MDPKFKFSNDGSGLAFQEILKEGEDKTFSNLHNFIVKTIGSRKSLGGAYAPTRVDRVTFFNSKPPTFDSHIGNINHNHQSLDDEGGPIAAKLFIIESIDVAHIRWLLETLASDASDRHSILSFINDYFYDEPTSNFDNVQVQIPATPSSQARQQHQTFDFIKLREFDRPFELSYKDIQAASRAAGMWRSNKSYGSLNPIPRVETGGRKTVFPPIAVARTRVSAWFGCDAGKMTWRTGVILMDREPHFEGLPAQLKASYHVVAGHTYHGYTSIQSLLLDCMKRNCNMAGASGVPVPLAVLQDLYSIVGYEGMRVNAYTTRDLNSIDWALEGGGNTANQVTYRSEMRKLLAMRRRLNWSRSQVEAVLASCRDKAKLGWGKMPHGSEREVVVVEDIAGDLARDFKQIEVTMATTSDRIEQSIHHIMGDATITEAERTNAQSNILLAIAAVGTFFMPISTAAAIFSMSGDWAVGEVGFRKFWARQPGASVSTDYTVRIWDPLTGHCTSALMEHMSLILSIAWSPDGEWLALGSNDSRVRIWKPNTERCISTLVGHNDRVSSVQWSRDGSQLASGSHDKTIRIWDWATKQGPSTLTRCDSRISVVTWSPDGRRLVSVSSDGTIMIWNPATGRSISTLEGRSCSVPSFSWSPDGSQIASALDSSHVRVWDLVTGRCISTHLGHLDSVLLISWSQDGRNLATASSDKRILIWNPPTPLCTSILEGHSNSVSSISWSRDGRQLASGSHDETVRIWDVATERYVLTLNVRSPCRLQFDEVNVHHLHTDVGVFDLRSSALVPTSFEPLAAQSEVKVYGFNHDRTWVTFGGKRILLIPSEYWVDCTCVFTTSATTTLAMGCFSGRVLFLTLSNDNAFT</sequence>
<dbReference type="InterPro" id="IPR057855">
    <property type="entry name" value="Beta-prop_WDR19_1st"/>
</dbReference>
<evidence type="ECO:0000313" key="9">
    <source>
        <dbReference type="EMBL" id="CRL30476.1"/>
    </source>
</evidence>
<feature type="repeat" description="WD" evidence="7">
    <location>
        <begin position="632"/>
        <end position="673"/>
    </location>
</feature>
<dbReference type="PANTHER" id="PTHR22847">
    <property type="entry name" value="WD40 REPEAT PROTEIN"/>
    <property type="match status" value="1"/>
</dbReference>
<dbReference type="PROSITE" id="PS50082">
    <property type="entry name" value="WD_REPEATS_2"/>
    <property type="match status" value="6"/>
</dbReference>
<dbReference type="Pfam" id="PF23389">
    <property type="entry name" value="Beta-prop_WDR19_1st"/>
    <property type="match status" value="1"/>
</dbReference>
<keyword evidence="3" id="KW-0677">Repeat</keyword>
<evidence type="ECO:0000313" key="10">
    <source>
        <dbReference type="Proteomes" id="UP000053732"/>
    </source>
</evidence>
<evidence type="ECO:0000259" key="8">
    <source>
        <dbReference type="Pfam" id="PF23389"/>
    </source>
</evidence>
<feature type="repeat" description="WD" evidence="7">
    <location>
        <begin position="590"/>
        <end position="631"/>
    </location>
</feature>
<dbReference type="Proteomes" id="UP000053732">
    <property type="component" value="Unassembled WGS sequence"/>
</dbReference>
<dbReference type="Pfam" id="PF00400">
    <property type="entry name" value="WD40"/>
    <property type="match status" value="2"/>
</dbReference>
<dbReference type="STRING" id="1429867.A0A0G4PVY0"/>
<organism evidence="9 10">
    <name type="scientific">Penicillium camemberti (strain FM 013)</name>
    <dbReference type="NCBI Taxonomy" id="1429867"/>
    <lineage>
        <taxon>Eukaryota</taxon>
        <taxon>Fungi</taxon>
        <taxon>Dikarya</taxon>
        <taxon>Ascomycota</taxon>
        <taxon>Pezizomycotina</taxon>
        <taxon>Eurotiomycetes</taxon>
        <taxon>Eurotiomycetidae</taxon>
        <taxon>Eurotiales</taxon>
        <taxon>Aspergillaceae</taxon>
        <taxon>Penicillium</taxon>
    </lineage>
</organism>
<dbReference type="GO" id="GO:1990234">
    <property type="term" value="C:transferase complex"/>
    <property type="evidence" value="ECO:0007669"/>
    <property type="project" value="UniProtKB-ARBA"/>
</dbReference>
<dbReference type="SUPFAM" id="SSF50978">
    <property type="entry name" value="WD40 repeat-like"/>
    <property type="match status" value="1"/>
</dbReference>
<dbReference type="InterPro" id="IPR036322">
    <property type="entry name" value="WD40_repeat_dom_sf"/>
</dbReference>
<dbReference type="PROSITE" id="PS50294">
    <property type="entry name" value="WD_REPEATS_REGION"/>
    <property type="match status" value="6"/>
</dbReference>
<reference evidence="9 10" key="1">
    <citation type="journal article" date="2014" name="Nat. Commun.">
        <title>Multiple recent horizontal transfers of a large genomic region in cheese making fungi.</title>
        <authorList>
            <person name="Cheeseman K."/>
            <person name="Ropars J."/>
            <person name="Renault P."/>
            <person name="Dupont J."/>
            <person name="Gouzy J."/>
            <person name="Branca A."/>
            <person name="Abraham A.L."/>
            <person name="Ceppi M."/>
            <person name="Conseiller E."/>
            <person name="Debuchy R."/>
            <person name="Malagnac F."/>
            <person name="Goarin A."/>
            <person name="Silar P."/>
            <person name="Lacoste S."/>
            <person name="Sallet E."/>
            <person name="Bensimon A."/>
            <person name="Giraud T."/>
            <person name="Brygoo Y."/>
        </authorList>
    </citation>
    <scope>NUCLEOTIDE SEQUENCE [LARGE SCALE GENOMIC DNA]</scope>
    <source>
        <strain evidence="10">FM 013</strain>
    </source>
</reference>
<dbReference type="GO" id="GO:0005741">
    <property type="term" value="C:mitochondrial outer membrane"/>
    <property type="evidence" value="ECO:0007669"/>
    <property type="project" value="UniProtKB-SubCell"/>
</dbReference>
<dbReference type="CDD" id="cd00200">
    <property type="entry name" value="WD40"/>
    <property type="match status" value="1"/>
</dbReference>
<dbReference type="SMART" id="SM00320">
    <property type="entry name" value="WD40"/>
    <property type="match status" value="6"/>
</dbReference>
<dbReference type="PRINTS" id="PR00320">
    <property type="entry name" value="GPROTEINBRPT"/>
</dbReference>
<dbReference type="PANTHER" id="PTHR22847:SF637">
    <property type="entry name" value="WD REPEAT DOMAIN 5B"/>
    <property type="match status" value="1"/>
</dbReference>
<feature type="domain" description="WDR19 first beta-propeller" evidence="8">
    <location>
        <begin position="599"/>
        <end position="772"/>
    </location>
</feature>
<comment type="function">
    <text evidence="6">Involved in mitochondrial fission. Acts as an adapter protein required to form mitochondrial fission complexes. Formation of these complexes is required to promote constriction and fission of the mitochondrial compartment at a late step in mitochondrial division.</text>
</comment>
<evidence type="ECO:0000256" key="1">
    <source>
        <dbReference type="ARBA" id="ARBA00004570"/>
    </source>
</evidence>